<dbReference type="EMBL" id="JADOXO010000119">
    <property type="protein sequence ID" value="KAF9812882.1"/>
    <property type="molecule type" value="Genomic_DNA"/>
</dbReference>
<dbReference type="Proteomes" id="UP000639403">
    <property type="component" value="Unassembled WGS sequence"/>
</dbReference>
<sequence length="135" mass="14226">MLILLGCQDLFDKIPASNTQLSAVLQKVRGKFGSVDANGNDQLNILAINGTLEWTLDKYSGTAPFPAGQQAIGIYSGTPVILLDLSITGVTDLKVEEKKATLILKDSNGAATVLTFVGDGVQDGLVGNYAGTWQK</sequence>
<gene>
    <name evidence="1" type="ORF">IEO21_05933</name>
</gene>
<comment type="caution">
    <text evidence="1">The sequence shown here is derived from an EMBL/GenBank/DDBJ whole genome shotgun (WGS) entry which is preliminary data.</text>
</comment>
<proteinExistence type="predicted"/>
<protein>
    <submittedName>
        <fullName evidence="1">Uncharacterized protein</fullName>
    </submittedName>
</protein>
<evidence type="ECO:0000313" key="2">
    <source>
        <dbReference type="Proteomes" id="UP000639403"/>
    </source>
</evidence>
<organism evidence="1 2">
    <name type="scientific">Rhodonia placenta</name>
    <dbReference type="NCBI Taxonomy" id="104341"/>
    <lineage>
        <taxon>Eukaryota</taxon>
        <taxon>Fungi</taxon>
        <taxon>Dikarya</taxon>
        <taxon>Basidiomycota</taxon>
        <taxon>Agaricomycotina</taxon>
        <taxon>Agaricomycetes</taxon>
        <taxon>Polyporales</taxon>
        <taxon>Adustoporiaceae</taxon>
        <taxon>Rhodonia</taxon>
    </lineage>
</organism>
<reference evidence="1" key="2">
    <citation type="journal article" name="Front. Microbiol.">
        <title>Degradative Capacity of Two Strains of Rhodonia placenta: From Phenotype to Genotype.</title>
        <authorList>
            <person name="Kolle M."/>
            <person name="Horta M.A.C."/>
            <person name="Nowrousian M."/>
            <person name="Ohm R.A."/>
            <person name="Benz J.P."/>
            <person name="Pilgard A."/>
        </authorList>
    </citation>
    <scope>NUCLEOTIDE SEQUENCE</scope>
    <source>
        <strain evidence="1">FPRL280</strain>
    </source>
</reference>
<name>A0A8H7P135_9APHY</name>
<accession>A0A8H7P135</accession>
<reference evidence="1" key="1">
    <citation type="submission" date="2020-11" db="EMBL/GenBank/DDBJ databases">
        <authorList>
            <person name="Koelle M."/>
            <person name="Horta M.A.C."/>
            <person name="Nowrousian M."/>
            <person name="Ohm R.A."/>
            <person name="Benz P."/>
            <person name="Pilgard A."/>
        </authorList>
    </citation>
    <scope>NUCLEOTIDE SEQUENCE</scope>
    <source>
        <strain evidence="1">FPRL280</strain>
    </source>
</reference>
<evidence type="ECO:0000313" key="1">
    <source>
        <dbReference type="EMBL" id="KAF9812882.1"/>
    </source>
</evidence>
<dbReference type="AlphaFoldDB" id="A0A8H7P135"/>